<evidence type="ECO:0000256" key="5">
    <source>
        <dbReference type="ARBA" id="ARBA00022490"/>
    </source>
</evidence>
<keyword evidence="4" id="KW-0813">Transport</keyword>
<dbReference type="InterPro" id="IPR005043">
    <property type="entry name" value="XPO2_C"/>
</dbReference>
<dbReference type="Pfam" id="PF03378">
    <property type="entry name" value="CAS_CSE1"/>
    <property type="match status" value="1"/>
</dbReference>
<evidence type="ECO:0000256" key="1">
    <source>
        <dbReference type="ARBA" id="ARBA00004123"/>
    </source>
</evidence>
<gene>
    <name evidence="9" type="ORF">BC938DRAFT_483257</name>
</gene>
<keyword evidence="7" id="KW-0539">Nucleus</keyword>
<dbReference type="PANTHER" id="PTHR10997">
    <property type="entry name" value="IMPORTIN-7, 8, 11"/>
    <property type="match status" value="1"/>
</dbReference>
<dbReference type="EMBL" id="RBNJ01008403">
    <property type="protein sequence ID" value="RUS27431.1"/>
    <property type="molecule type" value="Genomic_DNA"/>
</dbReference>
<accession>A0A433QCE7</accession>
<dbReference type="GO" id="GO:0005635">
    <property type="term" value="C:nuclear envelope"/>
    <property type="evidence" value="ECO:0007669"/>
    <property type="project" value="TreeGrafter"/>
</dbReference>
<dbReference type="SMART" id="SM00913">
    <property type="entry name" value="IBN_N"/>
    <property type="match status" value="1"/>
</dbReference>
<evidence type="ECO:0000313" key="9">
    <source>
        <dbReference type="EMBL" id="RUS27431.1"/>
    </source>
</evidence>
<dbReference type="Gene3D" id="1.25.10.10">
    <property type="entry name" value="Leucine-rich Repeat Variant"/>
    <property type="match status" value="2"/>
</dbReference>
<organism evidence="9 10">
    <name type="scientific">Jimgerdemannia flammicorona</name>
    <dbReference type="NCBI Taxonomy" id="994334"/>
    <lineage>
        <taxon>Eukaryota</taxon>
        <taxon>Fungi</taxon>
        <taxon>Fungi incertae sedis</taxon>
        <taxon>Mucoromycota</taxon>
        <taxon>Mucoromycotina</taxon>
        <taxon>Endogonomycetes</taxon>
        <taxon>Endogonales</taxon>
        <taxon>Endogonaceae</taxon>
        <taxon>Jimgerdemannia</taxon>
    </lineage>
</organism>
<name>A0A433QCE7_9FUNG</name>
<dbReference type="InterPro" id="IPR016024">
    <property type="entry name" value="ARM-type_fold"/>
</dbReference>
<dbReference type="PANTHER" id="PTHR10997:SF8">
    <property type="entry name" value="EXPORTIN-2"/>
    <property type="match status" value="1"/>
</dbReference>
<feature type="domain" description="Importin N-terminal" evidence="8">
    <location>
        <begin position="38"/>
        <end position="129"/>
    </location>
</feature>
<comment type="subcellular location">
    <subcellularLocation>
        <location evidence="2">Cytoplasm</location>
    </subcellularLocation>
    <subcellularLocation>
        <location evidence="1">Nucleus</location>
    </subcellularLocation>
</comment>
<evidence type="ECO:0000256" key="4">
    <source>
        <dbReference type="ARBA" id="ARBA00022448"/>
    </source>
</evidence>
<dbReference type="InterPro" id="IPR001494">
    <property type="entry name" value="Importin-beta_N"/>
</dbReference>
<protein>
    <submittedName>
        <fullName evidence="9">CAS/CSE protein</fullName>
    </submittedName>
</protein>
<proteinExistence type="inferred from homology"/>
<evidence type="ECO:0000313" key="10">
    <source>
        <dbReference type="Proteomes" id="UP000274822"/>
    </source>
</evidence>
<evidence type="ECO:0000259" key="8">
    <source>
        <dbReference type="PROSITE" id="PS50166"/>
    </source>
</evidence>
<dbReference type="SUPFAM" id="SSF48371">
    <property type="entry name" value="ARM repeat"/>
    <property type="match status" value="1"/>
</dbReference>
<dbReference type="AlphaFoldDB" id="A0A433QCE7"/>
<keyword evidence="6" id="KW-0653">Protein transport</keyword>
<keyword evidence="5" id="KW-0963">Cytoplasm</keyword>
<dbReference type="Pfam" id="PF03810">
    <property type="entry name" value="IBN_N"/>
    <property type="match status" value="1"/>
</dbReference>
<dbReference type="InterPro" id="IPR013713">
    <property type="entry name" value="XPO2_central"/>
</dbReference>
<comment type="similarity">
    <text evidence="3">Belongs to the XPO2/CSE1 family.</text>
</comment>
<dbReference type="GO" id="GO:0031267">
    <property type="term" value="F:small GTPase binding"/>
    <property type="evidence" value="ECO:0007669"/>
    <property type="project" value="InterPro"/>
</dbReference>
<evidence type="ECO:0000256" key="2">
    <source>
        <dbReference type="ARBA" id="ARBA00004496"/>
    </source>
</evidence>
<dbReference type="GO" id="GO:0006611">
    <property type="term" value="P:protein export from nucleus"/>
    <property type="evidence" value="ECO:0007669"/>
    <property type="project" value="TreeGrafter"/>
</dbReference>
<dbReference type="GO" id="GO:0006606">
    <property type="term" value="P:protein import into nucleus"/>
    <property type="evidence" value="ECO:0007669"/>
    <property type="project" value="TreeGrafter"/>
</dbReference>
<evidence type="ECO:0000256" key="7">
    <source>
        <dbReference type="ARBA" id="ARBA00023242"/>
    </source>
</evidence>
<evidence type="ECO:0000256" key="6">
    <source>
        <dbReference type="ARBA" id="ARBA00022927"/>
    </source>
</evidence>
<dbReference type="GO" id="GO:0005829">
    <property type="term" value="C:cytosol"/>
    <property type="evidence" value="ECO:0007669"/>
    <property type="project" value="TreeGrafter"/>
</dbReference>
<dbReference type="Pfam" id="PF08506">
    <property type="entry name" value="Cse1"/>
    <property type="match status" value="2"/>
</dbReference>
<keyword evidence="10" id="KW-1185">Reference proteome</keyword>
<dbReference type="PROSITE" id="PS50166">
    <property type="entry name" value="IMPORTIN_B_NT"/>
    <property type="match status" value="1"/>
</dbReference>
<dbReference type="Proteomes" id="UP000274822">
    <property type="component" value="Unassembled WGS sequence"/>
</dbReference>
<dbReference type="GO" id="GO:0005049">
    <property type="term" value="F:nuclear export signal receptor activity"/>
    <property type="evidence" value="ECO:0007669"/>
    <property type="project" value="TreeGrafter"/>
</dbReference>
<dbReference type="InterPro" id="IPR011989">
    <property type="entry name" value="ARM-like"/>
</dbReference>
<sequence length="883" mass="100021">MSAMPQHNPVKMEVNEQNLAALSQYLRQTLDPETQKQAEQFLVSVEGQINYPLLVLKLVTDEKTEPTLRFAAALLFKNYVKRNWALVSKLEDVDRLGLLGFADEEPVQDKISPQDRDAIKAQLVDLMIAVPEKIQLQLSEALTIIADHDFPRKWENLLRMANNAAALAVLAQSLTLLIKIYYDLNCQDLPEFFEDNLPMFMNLLYKYLTYTNPLLTNDAGPLEKIKAGICEIVELYTQRYEDAFTMLPHKAMSFLTSVVRIERHKELFQSDDTLKQFCEKIDDPIEYIRRDLEGSAGDFIRGLLEQFESQITGIVSNYIQHYLQVLANLKLNVVPCVVDDADTAIFLLTSIATRNVTQQMGATRTNALIDIVDFFSKNVVQDLQTPVNGGAHPILKVDAIKYLHTFRNQEQLVTVFPLLVNHLPASNYVVYTYAAITIERILFLRQGKIMPFSETLLTNLFNLIERGTTPEKLAENDYLMKTVMRVIITSRQDMAPYVNIIMAKLVNILGIISKNPSNPRFNHYVFESKGKGILNSGLLCIKNISVSAFEEMLFVPFQTILSTDFTPYVFQLLSQLLEFHSEGGLLGFYQALLPPMLQPQLWDQHGNIPALVRLLQAYLSKGAASIVANNQLEPILGISQKLMASRLHDYMSFTLLDGVRLLQMSEANVCPLFHSEVLSRYLRSIFTLILTRLMTKMDKDTNQPRFDKFTRSFLYFICLFMAIDKPNGGPEVVVQAIESVQPRCVMSVRRALGLDWRLVWSGLLLGMFVVPELQKVPDNIDRKLFEAPTDLTQNDDDELYTFDLEESGYQASFSRLATASQVKIDPTASIADPRAYFAQSLMALSQSRPGLIPSLLQAVPEEIRAFINGYLQAAGVARDVLTM</sequence>
<reference evidence="9 10" key="1">
    <citation type="journal article" date="2018" name="New Phytol.">
        <title>Phylogenomics of Endogonaceae and evolution of mycorrhizas within Mucoromycota.</title>
        <authorList>
            <person name="Chang Y."/>
            <person name="Desiro A."/>
            <person name="Na H."/>
            <person name="Sandor L."/>
            <person name="Lipzen A."/>
            <person name="Clum A."/>
            <person name="Barry K."/>
            <person name="Grigoriev I.V."/>
            <person name="Martin F.M."/>
            <person name="Stajich J.E."/>
            <person name="Smith M.E."/>
            <person name="Bonito G."/>
            <person name="Spatafora J.W."/>
        </authorList>
    </citation>
    <scope>NUCLEOTIDE SEQUENCE [LARGE SCALE GENOMIC DNA]</scope>
    <source>
        <strain evidence="9 10">AD002</strain>
    </source>
</reference>
<comment type="caution">
    <text evidence="9">The sequence shown here is derived from an EMBL/GenBank/DDBJ whole genome shotgun (WGS) entry which is preliminary data.</text>
</comment>
<evidence type="ECO:0000256" key="3">
    <source>
        <dbReference type="ARBA" id="ARBA00008669"/>
    </source>
</evidence>